<keyword evidence="4" id="KW-1185">Reference proteome</keyword>
<dbReference type="GO" id="GO:0030288">
    <property type="term" value="C:outer membrane-bounded periplasmic space"/>
    <property type="evidence" value="ECO:0007669"/>
    <property type="project" value="TreeGrafter"/>
</dbReference>
<dbReference type="GO" id="GO:0042834">
    <property type="term" value="F:peptidoglycan binding"/>
    <property type="evidence" value="ECO:0007669"/>
    <property type="project" value="InterPro"/>
</dbReference>
<dbReference type="PANTHER" id="PTHR30032:SF4">
    <property type="entry name" value="AMIDASE ENHANCER"/>
    <property type="match status" value="1"/>
</dbReference>
<evidence type="ECO:0000313" key="4">
    <source>
        <dbReference type="Proteomes" id="UP000693672"/>
    </source>
</evidence>
<evidence type="ECO:0000259" key="2">
    <source>
        <dbReference type="PROSITE" id="PS51724"/>
    </source>
</evidence>
<keyword evidence="1" id="KW-0472">Membrane</keyword>
<dbReference type="InterPro" id="IPR007730">
    <property type="entry name" value="SPOR-like_dom"/>
</dbReference>
<dbReference type="EMBL" id="CAJVAS010000013">
    <property type="protein sequence ID" value="CAG7631374.1"/>
    <property type="molecule type" value="Genomic_DNA"/>
</dbReference>
<feature type="domain" description="SPOR" evidence="2">
    <location>
        <begin position="100"/>
        <end position="178"/>
    </location>
</feature>
<dbReference type="AlphaFoldDB" id="A0A916K293"/>
<dbReference type="PANTHER" id="PTHR30032">
    <property type="entry name" value="N-ACETYLMURAMOYL-L-ALANINE AMIDASE-RELATED"/>
    <property type="match status" value="1"/>
</dbReference>
<dbReference type="InterPro" id="IPR013693">
    <property type="entry name" value="SpoIID/LytB_N"/>
</dbReference>
<organism evidence="3 4">
    <name type="scientific">Paenibacillus solanacearum</name>
    <dbReference type="NCBI Taxonomy" id="2048548"/>
    <lineage>
        <taxon>Bacteria</taxon>
        <taxon>Bacillati</taxon>
        <taxon>Bacillota</taxon>
        <taxon>Bacilli</taxon>
        <taxon>Bacillales</taxon>
        <taxon>Paenibacillaceae</taxon>
        <taxon>Paenibacillus</taxon>
    </lineage>
</organism>
<proteinExistence type="predicted"/>
<protein>
    <recommendedName>
        <fullName evidence="2">SPOR domain-containing protein</fullName>
    </recommendedName>
</protein>
<dbReference type="PROSITE" id="PS51724">
    <property type="entry name" value="SPOR"/>
    <property type="match status" value="1"/>
</dbReference>
<dbReference type="Proteomes" id="UP000693672">
    <property type="component" value="Unassembled WGS sequence"/>
</dbReference>
<dbReference type="InterPro" id="IPR051922">
    <property type="entry name" value="Bact_Sporulation_Assoc"/>
</dbReference>
<name>A0A916K293_9BACL</name>
<accession>A0A916K293</accession>
<dbReference type="Pfam" id="PF08486">
    <property type="entry name" value="SpoIID"/>
    <property type="match status" value="1"/>
</dbReference>
<dbReference type="InterPro" id="IPR013486">
    <property type="entry name" value="SpoIID/LytB"/>
</dbReference>
<evidence type="ECO:0000256" key="1">
    <source>
        <dbReference type="SAM" id="Phobius"/>
    </source>
</evidence>
<reference evidence="3" key="1">
    <citation type="submission" date="2021-06" db="EMBL/GenBank/DDBJ databases">
        <authorList>
            <person name="Criscuolo A."/>
        </authorList>
    </citation>
    <scope>NUCLEOTIDE SEQUENCE</scope>
    <source>
        <strain evidence="3">CIP111600</strain>
    </source>
</reference>
<dbReference type="RefSeq" id="WP_218093086.1">
    <property type="nucleotide sequence ID" value="NZ_CAJVAS010000013.1"/>
</dbReference>
<sequence length="710" mass="73392">MKGIGRRFTGRGAVRTLTYAAGIGVKAVLLAGLLLSGGSYGTAQAAMPKLEQIRVALFIDAGKYKDTASAVTLSSGAGLTLSLRGSGGAVHTAAAKEPVRVYADGYYAQLPDTADAAQAKAQAQKLAAAGKDAGVVQRTKRGQPAYQVYLGPYPTKEAASAAAASQAGAVLTGPLRLSAGSYASAAEAQTQAAAIAQAGFDADVAQLTAGSAGAPAYAVLVGGGADAAALQGQRAQLAAALPGVALTPVDAAQQGYVLQRSELAVSGSAADAARAFVFGGPIKLWAVPAAADGSAAGGIAVRERDGRTYRGGIELTQLNGKLAVINELPLEDYLYSVVGSELTKDWPLEALKAQAVAARTYALKQGAKYQIAHVADSTIDQVYKGLTAEFPAALQAVQATQGEVLLYKNALIDPLFYSNAGGKTAESTEVWGNKVEYLKSVPSPDEGADTGKKPWYRIVLPNGATGYIHSDYARATGQSNPAGLPFYVSTGTDVSVRPAPYVDNAANPALFKVNIGDRFVVIDEVKESNAYAWVRGPYDPAKLRDKLAGALPAGAGAASIDKLEISKRGPSGRVLEVTANGQPLKAAYPDALRTLLGGLPSNLFEIEDTGRYTILGTDGITRNQSASSTPLYVASGSGPAVQQKEPQLFVMDAGGSVRLVTKNQQYIFRGTGLGHGLGMSQWGARGYAELGYDYQKILQTYYVGVSVVKG</sequence>
<comment type="caution">
    <text evidence="3">The sequence shown here is derived from an EMBL/GenBank/DDBJ whole genome shotgun (WGS) entry which is preliminary data.</text>
</comment>
<gene>
    <name evidence="3" type="ORF">PAESOLCIP111_03292</name>
</gene>
<keyword evidence="1" id="KW-0812">Transmembrane</keyword>
<dbReference type="GO" id="GO:0030435">
    <property type="term" value="P:sporulation resulting in formation of a cellular spore"/>
    <property type="evidence" value="ECO:0007669"/>
    <property type="project" value="InterPro"/>
</dbReference>
<feature type="transmembrane region" description="Helical" evidence="1">
    <location>
        <begin position="12"/>
        <end position="35"/>
    </location>
</feature>
<dbReference type="NCBIfam" id="TIGR02669">
    <property type="entry name" value="SpoIID_LytB"/>
    <property type="match status" value="1"/>
</dbReference>
<dbReference type="Pfam" id="PF05036">
    <property type="entry name" value="SPOR"/>
    <property type="match status" value="2"/>
</dbReference>
<evidence type="ECO:0000313" key="3">
    <source>
        <dbReference type="EMBL" id="CAG7631374.1"/>
    </source>
</evidence>
<keyword evidence="1" id="KW-1133">Transmembrane helix</keyword>